<comment type="caution">
    <text evidence="4">The sequence shown here is derived from an EMBL/GenBank/DDBJ whole genome shotgun (WGS) entry which is preliminary data.</text>
</comment>
<evidence type="ECO:0000256" key="2">
    <source>
        <dbReference type="ARBA" id="ARBA00022737"/>
    </source>
</evidence>
<evidence type="ECO:0000256" key="1">
    <source>
        <dbReference type="ARBA" id="ARBA00007626"/>
    </source>
</evidence>
<dbReference type="GO" id="GO:0010019">
    <property type="term" value="P:chloroplast-nucleus signaling pathway"/>
    <property type="evidence" value="ECO:0007669"/>
    <property type="project" value="TreeGrafter"/>
</dbReference>
<reference evidence="4 5" key="1">
    <citation type="journal article" date="2020" name="bioRxiv">
        <title>Sequence and annotation of 42 cannabis genomes reveals extensive copy number variation in cannabinoid synthesis and pathogen resistance genes.</title>
        <authorList>
            <person name="Mckernan K.J."/>
            <person name="Helbert Y."/>
            <person name="Kane L.T."/>
            <person name="Ebling H."/>
            <person name="Zhang L."/>
            <person name="Liu B."/>
            <person name="Eaton Z."/>
            <person name="Mclaughlin S."/>
            <person name="Kingan S."/>
            <person name="Baybayan P."/>
            <person name="Concepcion G."/>
            <person name="Jordan M."/>
            <person name="Riva A."/>
            <person name="Barbazuk W."/>
            <person name="Harkins T."/>
        </authorList>
    </citation>
    <scope>NUCLEOTIDE SEQUENCE [LARGE SCALE GENOMIC DNA]</scope>
    <source>
        <strain evidence="5">cv. Jamaican Lion 4</strain>
        <tissue evidence="4">Leaf</tissue>
    </source>
</reference>
<feature type="repeat" description="PPR" evidence="3">
    <location>
        <begin position="293"/>
        <end position="327"/>
    </location>
</feature>
<dbReference type="AlphaFoldDB" id="A0A7J6G7M6"/>
<dbReference type="GO" id="GO:0031930">
    <property type="term" value="P:mitochondria-nucleus signaling pathway"/>
    <property type="evidence" value="ECO:0007669"/>
    <property type="project" value="TreeGrafter"/>
</dbReference>
<keyword evidence="2" id="KW-0677">Repeat</keyword>
<dbReference type="Pfam" id="PF13812">
    <property type="entry name" value="PPR_3"/>
    <property type="match status" value="1"/>
</dbReference>
<dbReference type="PANTHER" id="PTHR47936">
    <property type="entry name" value="PPR_LONG DOMAIN-CONTAINING PROTEIN"/>
    <property type="match status" value="1"/>
</dbReference>
<organism evidence="4 5">
    <name type="scientific">Cannabis sativa</name>
    <name type="common">Hemp</name>
    <name type="synonym">Marijuana</name>
    <dbReference type="NCBI Taxonomy" id="3483"/>
    <lineage>
        <taxon>Eukaryota</taxon>
        <taxon>Viridiplantae</taxon>
        <taxon>Streptophyta</taxon>
        <taxon>Embryophyta</taxon>
        <taxon>Tracheophyta</taxon>
        <taxon>Spermatophyta</taxon>
        <taxon>Magnoliopsida</taxon>
        <taxon>eudicotyledons</taxon>
        <taxon>Gunneridae</taxon>
        <taxon>Pentapetalae</taxon>
        <taxon>rosids</taxon>
        <taxon>fabids</taxon>
        <taxon>Rosales</taxon>
        <taxon>Cannabaceae</taxon>
        <taxon>Cannabis</taxon>
    </lineage>
</organism>
<dbReference type="PROSITE" id="PS51375">
    <property type="entry name" value="PPR"/>
    <property type="match status" value="5"/>
</dbReference>
<feature type="repeat" description="PPR" evidence="3">
    <location>
        <begin position="183"/>
        <end position="217"/>
    </location>
</feature>
<dbReference type="InterPro" id="IPR011990">
    <property type="entry name" value="TPR-like_helical_dom_sf"/>
</dbReference>
<evidence type="ECO:0000313" key="4">
    <source>
        <dbReference type="EMBL" id="KAF4378993.1"/>
    </source>
</evidence>
<feature type="repeat" description="PPR" evidence="3">
    <location>
        <begin position="328"/>
        <end position="362"/>
    </location>
</feature>
<dbReference type="EMBL" id="JAATIP010000070">
    <property type="protein sequence ID" value="KAF4378993.1"/>
    <property type="molecule type" value="Genomic_DNA"/>
</dbReference>
<evidence type="ECO:0008006" key="6">
    <source>
        <dbReference type="Google" id="ProtNLM"/>
    </source>
</evidence>
<evidence type="ECO:0000313" key="5">
    <source>
        <dbReference type="Proteomes" id="UP000525078"/>
    </source>
</evidence>
<dbReference type="GO" id="GO:0009507">
    <property type="term" value="C:chloroplast"/>
    <property type="evidence" value="ECO:0007669"/>
    <property type="project" value="TreeGrafter"/>
</dbReference>
<comment type="similarity">
    <text evidence="1">Belongs to the PPR family. P subfamily.</text>
</comment>
<dbReference type="Pfam" id="PF01535">
    <property type="entry name" value="PPR"/>
    <property type="match status" value="4"/>
</dbReference>
<protein>
    <recommendedName>
        <fullName evidence="6">Pentatricopeptide repeat-containing protein</fullName>
    </recommendedName>
</protein>
<accession>A0A7J6G7M6</accession>
<dbReference type="PANTHER" id="PTHR47936:SF1">
    <property type="entry name" value="PENTATRICOPEPTIDE REPEAT-CONTAINING PROTEIN GUN1, CHLOROPLASTIC"/>
    <property type="match status" value="1"/>
</dbReference>
<dbReference type="NCBIfam" id="TIGR00756">
    <property type="entry name" value="PPR"/>
    <property type="match status" value="5"/>
</dbReference>
<feature type="repeat" description="PPR" evidence="3">
    <location>
        <begin position="363"/>
        <end position="397"/>
    </location>
</feature>
<sequence length="503" mass="56893">MAATRPLALTNKFLRKHRKWPISPYKTKWHQTFNQSQALQTLKRSLLLIHNNNNNHNNLLSLLIHSFNSYNCHPTPEAYHFLIKTLIRTPLSFDHIPPILDRIELVENFETPEYIFVELIRFYGCSGRFEEAVDVFCNIPSFRCVPSALSLNSLLLVLCRRNQGLKLVPCVLMKSRVLNIRLEESSFRILISALCRFGKVGYAVEILNCMIRDGFDVDMRIFSLILSSMCEQKKGFGSGDFGVLSFLESMRKVGFCPGMIDYAKVIKVLVKERRGLDALDVLNQIKAARMKPDIVCYTMVLNGVIMEGEYDKADELFDELLVLGLVPDVYTYNVYINGLCKQNNVKGGLDVLLRMEKLGCKPNLITYNVILKALCKFGKLDQAKELLSEMSLNGVGADLQTHRIMLDGLFGKGEIDEACVLMEEMLDKCLCFYCSTYDEIISGLCQRGLVCKALDLVEKMACKNVAPRLRSWEAIVLAFSDKLSLPEAVWTDLVSSAKTQGGT</sequence>
<dbReference type="Pfam" id="PF13041">
    <property type="entry name" value="PPR_2"/>
    <property type="match status" value="1"/>
</dbReference>
<dbReference type="Proteomes" id="UP000525078">
    <property type="component" value="Unassembled WGS sequence"/>
</dbReference>
<evidence type="ECO:0000256" key="3">
    <source>
        <dbReference type="PROSITE-ProRule" id="PRU00708"/>
    </source>
</evidence>
<gene>
    <name evidence="4" type="ORF">F8388_022080</name>
</gene>
<proteinExistence type="inferred from homology"/>
<dbReference type="Gene3D" id="1.25.40.10">
    <property type="entry name" value="Tetratricopeptide repeat domain"/>
    <property type="match status" value="5"/>
</dbReference>
<feature type="repeat" description="PPR" evidence="3">
    <location>
        <begin position="433"/>
        <end position="467"/>
    </location>
</feature>
<dbReference type="InterPro" id="IPR002885">
    <property type="entry name" value="PPR_rpt"/>
</dbReference>
<name>A0A7J6G7M6_CANSA</name>